<protein>
    <submittedName>
        <fullName evidence="1">Uncharacterized protein</fullName>
    </submittedName>
</protein>
<keyword evidence="2" id="KW-1185">Reference proteome</keyword>
<dbReference type="RefSeq" id="WP_147405310.1">
    <property type="nucleotide sequence ID" value="NZ_QWJJ01000003.1"/>
</dbReference>
<dbReference type="OrthoDB" id="7875821at2"/>
<evidence type="ECO:0000313" key="2">
    <source>
        <dbReference type="Proteomes" id="UP000265848"/>
    </source>
</evidence>
<accession>A0A399J3C2</accession>
<comment type="caution">
    <text evidence="1">The sequence shown here is derived from an EMBL/GenBank/DDBJ whole genome shotgun (WGS) entry which is preliminary data.</text>
</comment>
<reference evidence="1 2" key="1">
    <citation type="submission" date="2018-08" db="EMBL/GenBank/DDBJ databases">
        <title>Pseudooceanicola sediminis CY03 in the family Rhodobacteracea.</title>
        <authorList>
            <person name="Zhang Y.-J."/>
        </authorList>
    </citation>
    <scope>NUCLEOTIDE SEQUENCE [LARGE SCALE GENOMIC DNA]</scope>
    <source>
        <strain evidence="1 2">CY03</strain>
    </source>
</reference>
<evidence type="ECO:0000313" key="1">
    <source>
        <dbReference type="EMBL" id="RII39918.1"/>
    </source>
</evidence>
<dbReference type="Proteomes" id="UP000265848">
    <property type="component" value="Unassembled WGS sequence"/>
</dbReference>
<name>A0A399J3C2_9RHOB</name>
<dbReference type="EMBL" id="QWJJ01000003">
    <property type="protein sequence ID" value="RII39918.1"/>
    <property type="molecule type" value="Genomic_DNA"/>
</dbReference>
<sequence>MKAEMNMEAAALNATAVEATHWEPPMAPMDMPRQILERDGSARQGASASLGWMSRFASFLHLA</sequence>
<gene>
    <name evidence="1" type="ORF">DL237_04260</name>
</gene>
<organism evidence="1 2">
    <name type="scientific">Pseudooceanicola sediminis</name>
    <dbReference type="NCBI Taxonomy" id="2211117"/>
    <lineage>
        <taxon>Bacteria</taxon>
        <taxon>Pseudomonadati</taxon>
        <taxon>Pseudomonadota</taxon>
        <taxon>Alphaproteobacteria</taxon>
        <taxon>Rhodobacterales</taxon>
        <taxon>Paracoccaceae</taxon>
        <taxon>Pseudooceanicola</taxon>
    </lineage>
</organism>
<dbReference type="AlphaFoldDB" id="A0A399J3C2"/>
<proteinExistence type="predicted"/>